<dbReference type="RefSeq" id="WP_200507376.1">
    <property type="nucleotide sequence ID" value="NZ_JAEHFX010000009.1"/>
</dbReference>
<dbReference type="CDD" id="cd05269">
    <property type="entry name" value="TMR_SDR_a"/>
    <property type="match status" value="1"/>
</dbReference>
<comment type="caution">
    <text evidence="2">The sequence shown here is derived from an EMBL/GenBank/DDBJ whole genome shotgun (WGS) entry which is preliminary data.</text>
</comment>
<dbReference type="InterPro" id="IPR051604">
    <property type="entry name" value="Ergot_Alk_Oxidoreductase"/>
</dbReference>
<gene>
    <name evidence="2" type="ORF">I5M27_16215</name>
</gene>
<evidence type="ECO:0000313" key="2">
    <source>
        <dbReference type="EMBL" id="MBK0404543.1"/>
    </source>
</evidence>
<sequence length="287" mass="31784">MQETILITGATGTVGNQVVNKLSNLNVKVRAGVHSIIKGENLKYPNVELCEIEFRKPESLKAAFTGVDRVFMITPMTDDQVEIGKLLIDAAKAAGVKHVVKLSAAGAEAENGIQLGRWHREVERYLEESGLNYTILRPASFMQNFVNFYGDSIRKANKIYLPLGHGKVSFIDARDIANVAGRVLTSDNFRNEALYITGPEALTGEEIAQSISEATGRQIEFVDVPEDAARQEMQQMNMPEWMVNALMELHQVCKAGQAATVTDTTEKVTGHKGYTFRDFCQHYADCL</sequence>
<dbReference type="Gene3D" id="3.90.25.10">
    <property type="entry name" value="UDP-galactose 4-epimerase, domain 1"/>
    <property type="match status" value="1"/>
</dbReference>
<evidence type="ECO:0000259" key="1">
    <source>
        <dbReference type="Pfam" id="PF05368"/>
    </source>
</evidence>
<reference evidence="2 3" key="1">
    <citation type="submission" date="2020-12" db="EMBL/GenBank/DDBJ databases">
        <title>Bacterial novel species Adhaeribacter sp. BT258 isolated from soil.</title>
        <authorList>
            <person name="Jung H.-Y."/>
        </authorList>
    </citation>
    <scope>NUCLEOTIDE SEQUENCE [LARGE SCALE GENOMIC DNA]</scope>
    <source>
        <strain evidence="2 3">BT258</strain>
    </source>
</reference>
<dbReference type="Pfam" id="PF05368">
    <property type="entry name" value="NmrA"/>
    <property type="match status" value="1"/>
</dbReference>
<feature type="domain" description="NmrA-like" evidence="1">
    <location>
        <begin position="1"/>
        <end position="260"/>
    </location>
</feature>
<dbReference type="PANTHER" id="PTHR43162">
    <property type="match status" value="1"/>
</dbReference>
<dbReference type="InterPro" id="IPR036291">
    <property type="entry name" value="NAD(P)-bd_dom_sf"/>
</dbReference>
<name>A0ABS1C5G3_9BACT</name>
<dbReference type="SUPFAM" id="SSF51735">
    <property type="entry name" value="NAD(P)-binding Rossmann-fold domains"/>
    <property type="match status" value="1"/>
</dbReference>
<protein>
    <submittedName>
        <fullName evidence="2">SDR family oxidoreductase</fullName>
    </submittedName>
</protein>
<proteinExistence type="predicted"/>
<dbReference type="EMBL" id="JAEHFX010000009">
    <property type="protein sequence ID" value="MBK0404543.1"/>
    <property type="molecule type" value="Genomic_DNA"/>
</dbReference>
<dbReference type="InterPro" id="IPR008030">
    <property type="entry name" value="NmrA-like"/>
</dbReference>
<dbReference type="Proteomes" id="UP000644147">
    <property type="component" value="Unassembled WGS sequence"/>
</dbReference>
<dbReference type="Gene3D" id="3.40.50.720">
    <property type="entry name" value="NAD(P)-binding Rossmann-like Domain"/>
    <property type="match status" value="1"/>
</dbReference>
<organism evidence="2 3">
    <name type="scientific">Adhaeribacter terrigena</name>
    <dbReference type="NCBI Taxonomy" id="2793070"/>
    <lineage>
        <taxon>Bacteria</taxon>
        <taxon>Pseudomonadati</taxon>
        <taxon>Bacteroidota</taxon>
        <taxon>Cytophagia</taxon>
        <taxon>Cytophagales</taxon>
        <taxon>Hymenobacteraceae</taxon>
        <taxon>Adhaeribacter</taxon>
    </lineage>
</organism>
<keyword evidence="3" id="KW-1185">Reference proteome</keyword>
<evidence type="ECO:0000313" key="3">
    <source>
        <dbReference type="Proteomes" id="UP000644147"/>
    </source>
</evidence>
<dbReference type="PANTHER" id="PTHR43162:SF1">
    <property type="entry name" value="PRESTALK A DIFFERENTIATION PROTEIN A"/>
    <property type="match status" value="1"/>
</dbReference>
<accession>A0ABS1C5G3</accession>